<protein>
    <recommendedName>
        <fullName evidence="4">DNA primase/polymerase bifunctional N-terminal domain-containing protein</fullName>
    </recommendedName>
</protein>
<accession>A0A6A0AMD5</accession>
<feature type="compositionally biased region" description="Basic and acidic residues" evidence="1">
    <location>
        <begin position="7"/>
        <end position="29"/>
    </location>
</feature>
<evidence type="ECO:0008006" key="4">
    <source>
        <dbReference type="Google" id="ProtNLM"/>
    </source>
</evidence>
<comment type="caution">
    <text evidence="2">The sequence shown here is derived from an EMBL/GenBank/DDBJ whole genome shotgun (WGS) entry which is preliminary data.</text>
</comment>
<evidence type="ECO:0000313" key="2">
    <source>
        <dbReference type="EMBL" id="GFH33952.1"/>
    </source>
</evidence>
<keyword evidence="3" id="KW-1185">Reference proteome</keyword>
<evidence type="ECO:0000313" key="3">
    <source>
        <dbReference type="Proteomes" id="UP000484988"/>
    </source>
</evidence>
<proteinExistence type="predicted"/>
<organism evidence="2 3">
    <name type="scientific">Streptomyces pacificus</name>
    <dbReference type="NCBI Taxonomy" id="2705029"/>
    <lineage>
        <taxon>Bacteria</taxon>
        <taxon>Bacillati</taxon>
        <taxon>Actinomycetota</taxon>
        <taxon>Actinomycetes</taxon>
        <taxon>Kitasatosporales</taxon>
        <taxon>Streptomycetaceae</taxon>
        <taxon>Streptomyces</taxon>
    </lineage>
</organism>
<reference evidence="2 3" key="1">
    <citation type="submission" date="2020-02" db="EMBL/GenBank/DDBJ databases">
        <title>Whole Genome Shotgun Sequence of Streptomyces sp. strain CWH03.</title>
        <authorList>
            <person name="Dohra H."/>
            <person name="Kodani S."/>
            <person name="Yamamura H."/>
        </authorList>
    </citation>
    <scope>NUCLEOTIDE SEQUENCE [LARGE SCALE GENOMIC DNA]</scope>
    <source>
        <strain evidence="2 3">CWH03</strain>
    </source>
</reference>
<dbReference type="EMBL" id="BLLG01000001">
    <property type="protein sequence ID" value="GFH33952.1"/>
    <property type="molecule type" value="Genomic_DNA"/>
</dbReference>
<evidence type="ECO:0000256" key="1">
    <source>
        <dbReference type="SAM" id="MobiDB-lite"/>
    </source>
</evidence>
<gene>
    <name evidence="2" type="ORF">SCWH03_01560</name>
</gene>
<dbReference type="Proteomes" id="UP000484988">
    <property type="component" value="Unassembled WGS sequence"/>
</dbReference>
<dbReference type="AlphaFoldDB" id="A0A6A0AMD5"/>
<name>A0A6A0AMD5_9ACTN</name>
<sequence length="225" mass="24011">MVLMGNRPRDDTSAARRSPDLHEERRRDLLASPRGDGAHHTSRITAPGADWLMSVGADPRSAPAPRESRPSGPFAVPCGGGVFDVVNVPAMFGRRMLDRLWSQGPGSGPAAYHRGRTLLFAAPGTAQRLPSLLKWEEWSGAVPPLLCHGTGDAITVPPLGPAPPGGAGPRWIVAPDTRHPWLPGPEVLLWACVRAARTPSAATVRISIFPPADQDAKVYDVSGRR</sequence>
<feature type="region of interest" description="Disordered" evidence="1">
    <location>
        <begin position="1"/>
        <end position="76"/>
    </location>
</feature>
<feature type="compositionally biased region" description="Low complexity" evidence="1">
    <location>
        <begin position="57"/>
        <end position="73"/>
    </location>
</feature>